<evidence type="ECO:0000256" key="1">
    <source>
        <dbReference type="SAM" id="MobiDB-lite"/>
    </source>
</evidence>
<keyword evidence="2" id="KW-0472">Membrane</keyword>
<proteinExistence type="predicted"/>
<comment type="caution">
    <text evidence="3">The sequence shown here is derived from an EMBL/GenBank/DDBJ whole genome shotgun (WGS) entry which is preliminary data.</text>
</comment>
<accession>A0ABP7FDU0</accession>
<feature type="region of interest" description="Disordered" evidence="1">
    <location>
        <begin position="36"/>
        <end position="55"/>
    </location>
</feature>
<keyword evidence="2" id="KW-0812">Transmembrane</keyword>
<protein>
    <submittedName>
        <fullName evidence="3">Uncharacterized protein</fullName>
    </submittedName>
</protein>
<gene>
    <name evidence="3" type="ORF">GCM10023082_38200</name>
</gene>
<reference evidence="4" key="1">
    <citation type="journal article" date="2019" name="Int. J. Syst. Evol. Microbiol.">
        <title>The Global Catalogue of Microorganisms (GCM) 10K type strain sequencing project: providing services to taxonomists for standard genome sequencing and annotation.</title>
        <authorList>
            <consortium name="The Broad Institute Genomics Platform"/>
            <consortium name="The Broad Institute Genome Sequencing Center for Infectious Disease"/>
            <person name="Wu L."/>
            <person name="Ma J."/>
        </authorList>
    </citation>
    <scope>NUCLEOTIDE SEQUENCE [LARGE SCALE GENOMIC DNA]</scope>
    <source>
        <strain evidence="4">JCM 30846</strain>
    </source>
</reference>
<organism evidence="3 4">
    <name type="scientific">Streptomyces tremellae</name>
    <dbReference type="NCBI Taxonomy" id="1124239"/>
    <lineage>
        <taxon>Bacteria</taxon>
        <taxon>Bacillati</taxon>
        <taxon>Actinomycetota</taxon>
        <taxon>Actinomycetes</taxon>
        <taxon>Kitasatosporales</taxon>
        <taxon>Streptomycetaceae</taxon>
        <taxon>Streptomyces</taxon>
    </lineage>
</organism>
<evidence type="ECO:0000313" key="4">
    <source>
        <dbReference type="Proteomes" id="UP001499884"/>
    </source>
</evidence>
<name>A0ABP7FDU0_9ACTN</name>
<feature type="transmembrane region" description="Helical" evidence="2">
    <location>
        <begin position="12"/>
        <end position="32"/>
    </location>
</feature>
<sequence length="55" mass="5211">MGGGGAAASHPAAFASVFALMAAVALVGVWVATRAREGGAAGPSRSPGTRGAARM</sequence>
<evidence type="ECO:0000313" key="3">
    <source>
        <dbReference type="EMBL" id="GAA3737352.1"/>
    </source>
</evidence>
<keyword evidence="2" id="KW-1133">Transmembrane helix</keyword>
<keyword evidence="4" id="KW-1185">Reference proteome</keyword>
<dbReference type="Proteomes" id="UP001499884">
    <property type="component" value="Unassembled WGS sequence"/>
</dbReference>
<evidence type="ECO:0000256" key="2">
    <source>
        <dbReference type="SAM" id="Phobius"/>
    </source>
</evidence>
<dbReference type="EMBL" id="BAABEP010000027">
    <property type="protein sequence ID" value="GAA3737352.1"/>
    <property type="molecule type" value="Genomic_DNA"/>
</dbReference>